<dbReference type="Proteomes" id="UP000239068">
    <property type="component" value="Unassembled WGS sequence"/>
</dbReference>
<feature type="domain" description="HTH crp-type" evidence="9">
    <location>
        <begin position="280"/>
        <end position="349"/>
    </location>
</feature>
<evidence type="ECO:0000256" key="3">
    <source>
        <dbReference type="ARBA" id="ARBA00023015"/>
    </source>
</evidence>
<dbReference type="Pfam" id="PF00072">
    <property type="entry name" value="Response_reg"/>
    <property type="match status" value="1"/>
</dbReference>
<dbReference type="Gene3D" id="2.60.120.10">
    <property type="entry name" value="Jelly Rolls"/>
    <property type="match status" value="1"/>
</dbReference>
<reference evidence="10 11" key="1">
    <citation type="submission" date="2016-12" db="EMBL/GenBank/DDBJ databases">
        <title>Trade-off between light-utilization and light-protection in marine flavobacteria.</title>
        <authorList>
            <person name="Kumagai Y."/>
            <person name="Yoshizawa S."/>
            <person name="Kogure K."/>
            <person name="Iwasaki W."/>
        </authorList>
    </citation>
    <scope>NUCLEOTIDE SEQUENCE [LARGE SCALE GENOMIC DNA]</scope>
    <source>
        <strain evidence="10 11">ATCC 43844</strain>
    </source>
</reference>
<sequence>MKKILLIEDDTVLRENTTELLELSNYLVINAPNGKVGVEVAKEILPDIIVCDIMMPELDGYGVLEALTKNESTQHIPFIFLSAKTERKDVRKGMDLGADDYITKPFSEDELISAIESRLAKASILKDIREKNQKKGKLKETEEDTEEIRSLNDLKNYFDDYGETFQYSKEAIIYKEGNNSNYIYLIISGLIKCHKLDEQGKELTTALYKEDDLFGYTSFTQNLAYQESATAIKKTVLVGLSKKALTSVLDKNHKVTLELIELLTEDLAGVKNQLLQMAYSSVSKKTANTILKFAEKLNHKPENQIKISRNDLASVAGIATETLIRTMSSFKKLGLIEIEGRTIRILDLERLKEIC</sequence>
<dbReference type="GO" id="GO:0005829">
    <property type="term" value="C:cytosol"/>
    <property type="evidence" value="ECO:0007669"/>
    <property type="project" value="TreeGrafter"/>
</dbReference>
<dbReference type="PROSITE" id="PS50110">
    <property type="entry name" value="RESPONSE_REGULATORY"/>
    <property type="match status" value="1"/>
</dbReference>
<keyword evidence="1 6" id="KW-0597">Phosphoprotein</keyword>
<name>A0A2S7WGC4_9FLAO</name>
<organism evidence="10 11">
    <name type="scientific">Polaribacter glomeratus</name>
    <dbReference type="NCBI Taxonomy" id="102"/>
    <lineage>
        <taxon>Bacteria</taxon>
        <taxon>Pseudomonadati</taxon>
        <taxon>Bacteroidota</taxon>
        <taxon>Flavobacteriia</taxon>
        <taxon>Flavobacteriales</taxon>
        <taxon>Flavobacteriaceae</taxon>
    </lineage>
</organism>
<dbReference type="Pfam" id="PF13545">
    <property type="entry name" value="HTH_Crp_2"/>
    <property type="match status" value="1"/>
</dbReference>
<dbReference type="Pfam" id="PF00027">
    <property type="entry name" value="cNMP_binding"/>
    <property type="match status" value="1"/>
</dbReference>
<dbReference type="InterPro" id="IPR001789">
    <property type="entry name" value="Sig_transdc_resp-reg_receiver"/>
</dbReference>
<dbReference type="CDD" id="cd00038">
    <property type="entry name" value="CAP_ED"/>
    <property type="match status" value="1"/>
</dbReference>
<dbReference type="PROSITE" id="PS50042">
    <property type="entry name" value="CNMP_BINDING_3"/>
    <property type="match status" value="1"/>
</dbReference>
<protein>
    <submittedName>
        <fullName evidence="10">Transcriptional regulator</fullName>
    </submittedName>
</protein>
<evidence type="ECO:0000259" key="8">
    <source>
        <dbReference type="PROSITE" id="PS50110"/>
    </source>
</evidence>
<evidence type="ECO:0000259" key="9">
    <source>
        <dbReference type="PROSITE" id="PS51063"/>
    </source>
</evidence>
<dbReference type="Gene3D" id="3.40.50.2300">
    <property type="match status" value="1"/>
</dbReference>
<dbReference type="InterPro" id="IPR012318">
    <property type="entry name" value="HTH_CRP"/>
</dbReference>
<dbReference type="Gene3D" id="1.10.10.10">
    <property type="entry name" value="Winged helix-like DNA-binding domain superfamily/Winged helix DNA-binding domain"/>
    <property type="match status" value="1"/>
</dbReference>
<evidence type="ECO:0000313" key="11">
    <source>
        <dbReference type="Proteomes" id="UP000239068"/>
    </source>
</evidence>
<accession>A0A2S7WGC4</accession>
<dbReference type="GO" id="GO:0032993">
    <property type="term" value="C:protein-DNA complex"/>
    <property type="evidence" value="ECO:0007669"/>
    <property type="project" value="TreeGrafter"/>
</dbReference>
<dbReference type="OrthoDB" id="9127033at2"/>
<dbReference type="PANTHER" id="PTHR48111">
    <property type="entry name" value="REGULATOR OF RPOS"/>
    <property type="match status" value="1"/>
</dbReference>
<evidence type="ECO:0000256" key="6">
    <source>
        <dbReference type="PROSITE-ProRule" id="PRU00169"/>
    </source>
</evidence>
<keyword evidence="3" id="KW-0805">Transcription regulation</keyword>
<feature type="domain" description="Response regulatory" evidence="8">
    <location>
        <begin position="3"/>
        <end position="119"/>
    </location>
</feature>
<dbReference type="InterPro" id="IPR000595">
    <property type="entry name" value="cNMP-bd_dom"/>
</dbReference>
<dbReference type="GO" id="GO:0006355">
    <property type="term" value="P:regulation of DNA-templated transcription"/>
    <property type="evidence" value="ECO:0007669"/>
    <property type="project" value="InterPro"/>
</dbReference>
<dbReference type="InterPro" id="IPR011006">
    <property type="entry name" value="CheY-like_superfamily"/>
</dbReference>
<keyword evidence="5" id="KW-0804">Transcription</keyword>
<keyword evidence="2" id="KW-0902">Two-component regulatory system</keyword>
<evidence type="ECO:0000256" key="4">
    <source>
        <dbReference type="ARBA" id="ARBA00023125"/>
    </source>
</evidence>
<dbReference type="InterPro" id="IPR036388">
    <property type="entry name" value="WH-like_DNA-bd_sf"/>
</dbReference>
<dbReference type="SMART" id="SM00448">
    <property type="entry name" value="REC"/>
    <property type="match status" value="1"/>
</dbReference>
<evidence type="ECO:0000256" key="5">
    <source>
        <dbReference type="ARBA" id="ARBA00023163"/>
    </source>
</evidence>
<keyword evidence="11" id="KW-1185">Reference proteome</keyword>
<dbReference type="SUPFAM" id="SSF51206">
    <property type="entry name" value="cAMP-binding domain-like"/>
    <property type="match status" value="1"/>
</dbReference>
<feature type="modified residue" description="4-aspartylphosphate" evidence="6">
    <location>
        <position position="52"/>
    </location>
</feature>
<dbReference type="AlphaFoldDB" id="A0A2S7WGC4"/>
<evidence type="ECO:0000313" key="10">
    <source>
        <dbReference type="EMBL" id="PQJ76663.1"/>
    </source>
</evidence>
<dbReference type="InterPro" id="IPR014710">
    <property type="entry name" value="RmlC-like_jellyroll"/>
</dbReference>
<gene>
    <name evidence="10" type="ORF">BTO16_12310</name>
</gene>
<dbReference type="InterPro" id="IPR036390">
    <property type="entry name" value="WH_DNA-bd_sf"/>
</dbReference>
<evidence type="ECO:0000256" key="2">
    <source>
        <dbReference type="ARBA" id="ARBA00023012"/>
    </source>
</evidence>
<comment type="caution">
    <text evidence="10">The sequence shown here is derived from an EMBL/GenBank/DDBJ whole genome shotgun (WGS) entry which is preliminary data.</text>
</comment>
<evidence type="ECO:0000256" key="1">
    <source>
        <dbReference type="ARBA" id="ARBA00022553"/>
    </source>
</evidence>
<dbReference type="GO" id="GO:0000976">
    <property type="term" value="F:transcription cis-regulatory region binding"/>
    <property type="evidence" value="ECO:0007669"/>
    <property type="project" value="TreeGrafter"/>
</dbReference>
<dbReference type="PROSITE" id="PS51063">
    <property type="entry name" value="HTH_CRP_2"/>
    <property type="match status" value="1"/>
</dbReference>
<proteinExistence type="predicted"/>
<dbReference type="SMART" id="SM00419">
    <property type="entry name" value="HTH_CRP"/>
    <property type="match status" value="1"/>
</dbReference>
<dbReference type="SMART" id="SM00100">
    <property type="entry name" value="cNMP"/>
    <property type="match status" value="1"/>
</dbReference>
<dbReference type="InterPro" id="IPR039420">
    <property type="entry name" value="WalR-like"/>
</dbReference>
<dbReference type="GO" id="GO:0000156">
    <property type="term" value="F:phosphorelay response regulator activity"/>
    <property type="evidence" value="ECO:0007669"/>
    <property type="project" value="TreeGrafter"/>
</dbReference>
<dbReference type="RefSeq" id="WP_105021978.1">
    <property type="nucleotide sequence ID" value="NZ_MSCM01000002.1"/>
</dbReference>
<evidence type="ECO:0000259" key="7">
    <source>
        <dbReference type="PROSITE" id="PS50042"/>
    </source>
</evidence>
<keyword evidence="4" id="KW-0238">DNA-binding</keyword>
<dbReference type="InterPro" id="IPR018490">
    <property type="entry name" value="cNMP-bd_dom_sf"/>
</dbReference>
<dbReference type="EMBL" id="MSCM01000002">
    <property type="protein sequence ID" value="PQJ76663.1"/>
    <property type="molecule type" value="Genomic_DNA"/>
</dbReference>
<dbReference type="SUPFAM" id="SSF46785">
    <property type="entry name" value="Winged helix' DNA-binding domain"/>
    <property type="match status" value="1"/>
</dbReference>
<dbReference type="SUPFAM" id="SSF52172">
    <property type="entry name" value="CheY-like"/>
    <property type="match status" value="1"/>
</dbReference>
<dbReference type="PANTHER" id="PTHR48111:SF4">
    <property type="entry name" value="DNA-BINDING DUAL TRANSCRIPTIONAL REGULATOR OMPR"/>
    <property type="match status" value="1"/>
</dbReference>
<feature type="domain" description="Cyclic nucleotide-binding" evidence="7">
    <location>
        <begin position="167"/>
        <end position="266"/>
    </location>
</feature>